<evidence type="ECO:0000256" key="2">
    <source>
        <dbReference type="SAM" id="MobiDB-lite"/>
    </source>
</evidence>
<name>A0A0B7NHQ2_9FUNG</name>
<dbReference type="Gene3D" id="1.10.555.10">
    <property type="entry name" value="Rho GTPase activation protein"/>
    <property type="match status" value="1"/>
</dbReference>
<reference evidence="4 5" key="1">
    <citation type="submission" date="2014-09" db="EMBL/GenBank/DDBJ databases">
        <authorList>
            <person name="Ellenberger Sabrina"/>
        </authorList>
    </citation>
    <scope>NUCLEOTIDE SEQUENCE [LARGE SCALE GENOMIC DNA]</scope>
    <source>
        <strain evidence="4 5">CBS 412.66</strain>
    </source>
</reference>
<dbReference type="EMBL" id="LN731777">
    <property type="protein sequence ID" value="CEP14902.1"/>
    <property type="molecule type" value="Genomic_DNA"/>
</dbReference>
<dbReference type="InterPro" id="IPR008936">
    <property type="entry name" value="Rho_GTPase_activation_prot"/>
</dbReference>
<dbReference type="GO" id="GO:0007165">
    <property type="term" value="P:signal transduction"/>
    <property type="evidence" value="ECO:0007669"/>
    <property type="project" value="InterPro"/>
</dbReference>
<keyword evidence="5" id="KW-1185">Reference proteome</keyword>
<sequence length="414" mass="47456">MYPAFNRTPSNSPQPAQKKKNRNPFTYLFTKQYKSTPTANLYGKQQEQSKQGIFGVPLCDASKIGSDLWNLRVPDPVALCFGEIIKRGLSTEGIFRLSGATSEVSYLENTINMCSPDERKKIDPSKFDIHTLTSLVKKYLRELPEPVIPKEFHVQFQGVDLEYNTVRQLSAIIVKLPFYNRQLLHAILLTSAKIQSHVHFNMMSPEALATVFAPVCTGFEQSLKDHMNTSYSTPTTTIHKRSKKRAYDLAQQSSTLEQHIKLNKNWTNIWKVMIEQNESLIYTLDTQMRRLWENQQISNQDNTWQQHLVYYNHPVIPAGNKSLPSPFSTNSSMVPLPKDIMMAQFYPLQQQAADPVIPIAQPSSPAQLSTSVSSNAVNYYHRQPQQRLNDYIFEESGTNSGFHHSFFYYTLMLF</sequence>
<dbReference type="GO" id="GO:0005096">
    <property type="term" value="F:GTPase activator activity"/>
    <property type="evidence" value="ECO:0007669"/>
    <property type="project" value="UniProtKB-KW"/>
</dbReference>
<dbReference type="AlphaFoldDB" id="A0A0B7NHQ2"/>
<accession>A0A0B7NHQ2</accession>
<evidence type="ECO:0000259" key="3">
    <source>
        <dbReference type="PROSITE" id="PS50238"/>
    </source>
</evidence>
<keyword evidence="1" id="KW-0343">GTPase activation</keyword>
<dbReference type="InterPro" id="IPR050729">
    <property type="entry name" value="Rho-GAP"/>
</dbReference>
<feature type="domain" description="Rho-GAP" evidence="3">
    <location>
        <begin position="66"/>
        <end position="247"/>
    </location>
</feature>
<evidence type="ECO:0000256" key="1">
    <source>
        <dbReference type="ARBA" id="ARBA00022468"/>
    </source>
</evidence>
<dbReference type="PROSITE" id="PS50238">
    <property type="entry name" value="RHOGAP"/>
    <property type="match status" value="1"/>
</dbReference>
<dbReference type="GO" id="GO:0005737">
    <property type="term" value="C:cytoplasm"/>
    <property type="evidence" value="ECO:0007669"/>
    <property type="project" value="TreeGrafter"/>
</dbReference>
<dbReference type="InterPro" id="IPR000198">
    <property type="entry name" value="RhoGAP_dom"/>
</dbReference>
<dbReference type="OrthoDB" id="19923at2759"/>
<evidence type="ECO:0000313" key="5">
    <source>
        <dbReference type="Proteomes" id="UP000054107"/>
    </source>
</evidence>
<dbReference type="PANTHER" id="PTHR23176:SF0">
    <property type="entry name" value="RHO GTPASE ACTIVATING PROTEIN AT 19D, ISOFORM D"/>
    <property type="match status" value="1"/>
</dbReference>
<gene>
    <name evidence="4" type="primary">PARPA_09092.1 scaffold 35524</name>
</gene>
<dbReference type="SMART" id="SM00324">
    <property type="entry name" value="RhoGAP"/>
    <property type="match status" value="1"/>
</dbReference>
<dbReference type="Pfam" id="PF00620">
    <property type="entry name" value="RhoGAP"/>
    <property type="match status" value="1"/>
</dbReference>
<dbReference type="Proteomes" id="UP000054107">
    <property type="component" value="Unassembled WGS sequence"/>
</dbReference>
<feature type="region of interest" description="Disordered" evidence="2">
    <location>
        <begin position="1"/>
        <end position="21"/>
    </location>
</feature>
<dbReference type="PANTHER" id="PTHR23176">
    <property type="entry name" value="RHO/RAC/CDC GTPASE-ACTIVATING PROTEIN"/>
    <property type="match status" value="1"/>
</dbReference>
<organism evidence="4 5">
    <name type="scientific">Parasitella parasitica</name>
    <dbReference type="NCBI Taxonomy" id="35722"/>
    <lineage>
        <taxon>Eukaryota</taxon>
        <taxon>Fungi</taxon>
        <taxon>Fungi incertae sedis</taxon>
        <taxon>Mucoromycota</taxon>
        <taxon>Mucoromycotina</taxon>
        <taxon>Mucoromycetes</taxon>
        <taxon>Mucorales</taxon>
        <taxon>Mucorineae</taxon>
        <taxon>Mucoraceae</taxon>
        <taxon>Parasitella</taxon>
    </lineage>
</organism>
<proteinExistence type="predicted"/>
<dbReference type="STRING" id="35722.A0A0B7NHQ2"/>
<protein>
    <recommendedName>
        <fullName evidence="3">Rho-GAP domain-containing protein</fullName>
    </recommendedName>
</protein>
<dbReference type="SUPFAM" id="SSF48350">
    <property type="entry name" value="GTPase activation domain, GAP"/>
    <property type="match status" value="1"/>
</dbReference>
<dbReference type="CDD" id="cd00159">
    <property type="entry name" value="RhoGAP"/>
    <property type="match status" value="1"/>
</dbReference>
<evidence type="ECO:0000313" key="4">
    <source>
        <dbReference type="EMBL" id="CEP14902.1"/>
    </source>
</evidence>